<dbReference type="SUPFAM" id="SSF51126">
    <property type="entry name" value="Pectin lyase-like"/>
    <property type="match status" value="1"/>
</dbReference>
<reference evidence="2" key="1">
    <citation type="submission" date="2020-07" db="EMBL/GenBank/DDBJ databases">
        <title>Flavobacterium sp. xlx-214.</title>
        <authorList>
            <person name="Yang C."/>
        </authorList>
    </citation>
    <scope>NUCLEOTIDE SEQUENCE [LARGE SCALE GENOMIC DNA]</scope>
    <source>
        <strain evidence="2">CX-624</strain>
    </source>
</reference>
<keyword evidence="2" id="KW-1185">Reference proteome</keyword>
<dbReference type="RefSeq" id="WP_181887517.1">
    <property type="nucleotide sequence ID" value="NZ_JACEUX010000003.1"/>
</dbReference>
<evidence type="ECO:0000313" key="2">
    <source>
        <dbReference type="Proteomes" id="UP000539710"/>
    </source>
</evidence>
<gene>
    <name evidence="1" type="ORF">H2507_09560</name>
</gene>
<dbReference type="InterPro" id="IPR012334">
    <property type="entry name" value="Pectin_lyas_fold"/>
</dbReference>
<accession>A0A838ZEE9</accession>
<dbReference type="Gene3D" id="2.160.20.10">
    <property type="entry name" value="Single-stranded right-handed beta-helix, Pectin lyase-like"/>
    <property type="match status" value="1"/>
</dbReference>
<evidence type="ECO:0000313" key="1">
    <source>
        <dbReference type="EMBL" id="MBA5247415.1"/>
    </source>
</evidence>
<dbReference type="InterPro" id="IPR011050">
    <property type="entry name" value="Pectin_lyase_fold/virulence"/>
</dbReference>
<dbReference type="EMBL" id="JACEUX010000003">
    <property type="protein sequence ID" value="MBA5247415.1"/>
    <property type="molecule type" value="Genomic_DNA"/>
</dbReference>
<name>A0A838ZEE9_9FLAO</name>
<dbReference type="SMART" id="SM00710">
    <property type="entry name" value="PbH1"/>
    <property type="match status" value="4"/>
</dbReference>
<dbReference type="InterPro" id="IPR006626">
    <property type="entry name" value="PbH1"/>
</dbReference>
<sequence length="356" mass="39818">MIDGQNKTYYVTSLWLKSDIELKNFVLYAIPTQESDVSVISIGNDLHTNKYNRSTEAQEAFVASQTYPGIQNIVLDNIIIDGNRALQPALEVRDGGKHGISIKGFSNNITIKNVTARNCVTDGIALYRGLHTTLDRGVEVFAIRNIRIDNFQAFNNRRHGGSGDSIENFRCTNSRFENNGLDVWGKFSGAKPAVFNGNVYGNGWIMEGYGLGSGIRNIIFDQCSFISNAASGLLFYDVANSSDRNFIFRDKIKILNSTLDSGVQNPTGDFGLIFTSNIENKKNHMKLYNQVLVSNTTITGKILLRSVQNVHLLDVNIITRDETHGLLDYADNVSYLFTTNKKTIFTWEHYNGKNIQ</sequence>
<evidence type="ECO:0008006" key="3">
    <source>
        <dbReference type="Google" id="ProtNLM"/>
    </source>
</evidence>
<protein>
    <recommendedName>
        <fullName evidence="3">Right-handed parallel beta-helix repeat-containing protein</fullName>
    </recommendedName>
</protein>
<organism evidence="1 2">
    <name type="scientific">Marnyiella aurantia</name>
    <dbReference type="NCBI Taxonomy" id="2758037"/>
    <lineage>
        <taxon>Bacteria</taxon>
        <taxon>Pseudomonadati</taxon>
        <taxon>Bacteroidota</taxon>
        <taxon>Flavobacteriia</taxon>
        <taxon>Flavobacteriales</taxon>
        <taxon>Weeksellaceae</taxon>
        <taxon>Marnyiella</taxon>
    </lineage>
</organism>
<dbReference type="Proteomes" id="UP000539710">
    <property type="component" value="Unassembled WGS sequence"/>
</dbReference>
<dbReference type="AlphaFoldDB" id="A0A838ZEE9"/>
<comment type="caution">
    <text evidence="1">The sequence shown here is derived from an EMBL/GenBank/DDBJ whole genome shotgun (WGS) entry which is preliminary data.</text>
</comment>
<proteinExistence type="predicted"/>